<comment type="caution">
    <text evidence="1">The sequence shown here is derived from an EMBL/GenBank/DDBJ whole genome shotgun (WGS) entry which is preliminary data.</text>
</comment>
<dbReference type="PANTHER" id="PTHR42342">
    <property type="entry name" value="STATIONARY PHASE PROTEIN 5"/>
    <property type="match status" value="1"/>
</dbReference>
<evidence type="ECO:0000313" key="1">
    <source>
        <dbReference type="EMBL" id="KAL2043463.1"/>
    </source>
</evidence>
<evidence type="ECO:0000313" key="2">
    <source>
        <dbReference type="Proteomes" id="UP001590950"/>
    </source>
</evidence>
<sequence>MAPSSGHLLVPKVIHMVKFGISKTASLIRSKLPQSTQISTTSSASLQPVRVHAQNQPIHPLAFLKQSRSQNNRWISTNATRTFTSSAKSNSSVHYDRSKFPISKVSKAVSQRGFAPFATTLRPNLTGGALPRSAGGYSLGGAGKGGARQFSHTSGCQAQVVHNVSAGIRAFLIGGGKARFDGVDPITGEKRFRSVSQTEDAVYKEWENPVTKSTSLNFKLTPSITALCPSFSTTTAQDTKLEITSLTTVGLLDNLAIDFARALKDLSAILADLRRLSVFGDLPISMTTTPSGPVLSVRFPGCDADLVSRLCDEVGVRRGVVLEDETWDEKGNKEVEMALLFPFAPSTSPSASSEDDAADYFNPPKPVLQDQVDWRHMLSPSAHPDSLHDNTSFEDHATLKSPFLHPQSPSVYESLRESDFDLDDPYYQNYSPLRAPSHSTKGVSTAGDYEGLEGIYKFLQVCEDSRR</sequence>
<dbReference type="EMBL" id="JBEFKJ010000011">
    <property type="protein sequence ID" value="KAL2043463.1"/>
    <property type="molecule type" value="Genomic_DNA"/>
</dbReference>
<dbReference type="PANTHER" id="PTHR42342:SF1">
    <property type="entry name" value="STATIONARY PHASE PROTEIN 5"/>
    <property type="match status" value="1"/>
</dbReference>
<name>A0ABR4AJ61_9LECA</name>
<reference evidence="1 2" key="1">
    <citation type="submission" date="2024-09" db="EMBL/GenBank/DDBJ databases">
        <title>Rethinking Asexuality: The Enigmatic Case of Functional Sexual Genes in Lepraria (Stereocaulaceae).</title>
        <authorList>
            <person name="Doellman M."/>
            <person name="Sun Y."/>
            <person name="Barcenas-Pena A."/>
            <person name="Lumbsch H.T."/>
            <person name="Grewe F."/>
        </authorList>
    </citation>
    <scope>NUCLEOTIDE SEQUENCE [LARGE SCALE GENOMIC DNA]</scope>
    <source>
        <strain evidence="1 2">Mercado 3170</strain>
    </source>
</reference>
<protein>
    <recommendedName>
        <fullName evidence="3">Casein kinase II beta 2 subunit</fullName>
    </recommendedName>
</protein>
<evidence type="ECO:0008006" key="3">
    <source>
        <dbReference type="Google" id="ProtNLM"/>
    </source>
</evidence>
<dbReference type="InterPro" id="IPR038816">
    <property type="entry name" value="Stationary_phase_5"/>
</dbReference>
<dbReference type="Proteomes" id="UP001590950">
    <property type="component" value="Unassembled WGS sequence"/>
</dbReference>
<accession>A0ABR4AJ61</accession>
<organism evidence="1 2">
    <name type="scientific">Stereocaulon virgatum</name>
    <dbReference type="NCBI Taxonomy" id="373712"/>
    <lineage>
        <taxon>Eukaryota</taxon>
        <taxon>Fungi</taxon>
        <taxon>Dikarya</taxon>
        <taxon>Ascomycota</taxon>
        <taxon>Pezizomycotina</taxon>
        <taxon>Lecanoromycetes</taxon>
        <taxon>OSLEUM clade</taxon>
        <taxon>Lecanoromycetidae</taxon>
        <taxon>Lecanorales</taxon>
        <taxon>Lecanorineae</taxon>
        <taxon>Stereocaulaceae</taxon>
        <taxon>Stereocaulon</taxon>
    </lineage>
</organism>
<gene>
    <name evidence="1" type="ORF">N7G274_003770</name>
</gene>
<keyword evidence="2" id="KW-1185">Reference proteome</keyword>
<proteinExistence type="predicted"/>